<reference evidence="11" key="1">
    <citation type="submission" date="2015-01" db="EMBL/GenBank/DDBJ databases">
        <authorList>
            <person name="Aksoy S."/>
            <person name="Warren W."/>
            <person name="Wilson R.K."/>
        </authorList>
    </citation>
    <scope>NUCLEOTIDE SEQUENCE [LARGE SCALE GENOMIC DNA]</scope>
    <source>
        <strain evidence="11">IAEA</strain>
    </source>
</reference>
<feature type="domain" description="AAA+ ATPase" evidence="9">
    <location>
        <begin position="535"/>
        <end position="700"/>
    </location>
</feature>
<feature type="domain" description="AAA+ ATPase" evidence="9">
    <location>
        <begin position="41"/>
        <end position="274"/>
    </location>
</feature>
<comment type="similarity">
    <text evidence="3">Belongs to the midasin family.</text>
</comment>
<dbReference type="GO" id="GO:0005654">
    <property type="term" value="C:nucleoplasm"/>
    <property type="evidence" value="ECO:0007669"/>
    <property type="project" value="UniProtKB-SubCell"/>
</dbReference>
<keyword evidence="6" id="KW-0067">ATP-binding</keyword>
<dbReference type="GO" id="GO:0000055">
    <property type="term" value="P:ribosomal large subunit export from nucleus"/>
    <property type="evidence" value="ECO:0007669"/>
    <property type="project" value="TreeGrafter"/>
</dbReference>
<dbReference type="InterPro" id="IPR040848">
    <property type="entry name" value="AAA_lid_7"/>
</dbReference>
<evidence type="ECO:0000256" key="6">
    <source>
        <dbReference type="ARBA" id="ARBA00022840"/>
    </source>
</evidence>
<dbReference type="Proteomes" id="UP000092460">
    <property type="component" value="Unassembled WGS sequence"/>
</dbReference>
<evidence type="ECO:0000256" key="3">
    <source>
        <dbReference type="ARBA" id="ARBA00007188"/>
    </source>
</evidence>
<dbReference type="STRING" id="67801.A0A1B0BTK7"/>
<dbReference type="FunFam" id="3.40.50.300:FF:001384">
    <property type="entry name" value="Midasin"/>
    <property type="match status" value="1"/>
</dbReference>
<dbReference type="GO" id="GO:0016887">
    <property type="term" value="F:ATP hydrolysis activity"/>
    <property type="evidence" value="ECO:0007669"/>
    <property type="project" value="InterPro"/>
</dbReference>
<evidence type="ECO:0000256" key="7">
    <source>
        <dbReference type="ARBA" id="ARBA00023186"/>
    </source>
</evidence>
<dbReference type="InterPro" id="IPR003593">
    <property type="entry name" value="AAA+_ATPase"/>
</dbReference>
<evidence type="ECO:0000313" key="11">
    <source>
        <dbReference type="Proteomes" id="UP000092460"/>
    </source>
</evidence>
<dbReference type="GO" id="GO:0030687">
    <property type="term" value="C:preribosome, large subunit precursor"/>
    <property type="evidence" value="ECO:0007669"/>
    <property type="project" value="TreeGrafter"/>
</dbReference>
<evidence type="ECO:0000313" key="10">
    <source>
        <dbReference type="EnsemblMetazoa" id="GPPI040114-PA"/>
    </source>
</evidence>
<dbReference type="InterPro" id="IPR027417">
    <property type="entry name" value="P-loop_NTPase"/>
</dbReference>
<evidence type="ECO:0000256" key="4">
    <source>
        <dbReference type="ARBA" id="ARBA00017143"/>
    </source>
</evidence>
<dbReference type="GO" id="GO:0005730">
    <property type="term" value="C:nucleolus"/>
    <property type="evidence" value="ECO:0007669"/>
    <property type="project" value="UniProtKB-SubCell"/>
</dbReference>
<keyword evidence="11" id="KW-1185">Reference proteome</keyword>
<dbReference type="SUPFAM" id="SSF52540">
    <property type="entry name" value="P-loop containing nucleoside triphosphate hydrolases"/>
    <property type="match status" value="3"/>
</dbReference>
<dbReference type="EMBL" id="JXJN01020213">
    <property type="status" value="NOT_ANNOTATED_CDS"/>
    <property type="molecule type" value="Genomic_DNA"/>
</dbReference>
<dbReference type="InterPro" id="IPR011704">
    <property type="entry name" value="ATPase_dyneun-rel_AAA"/>
</dbReference>
<evidence type="ECO:0000256" key="1">
    <source>
        <dbReference type="ARBA" id="ARBA00004604"/>
    </source>
</evidence>
<evidence type="ECO:0000259" key="9">
    <source>
        <dbReference type="SMART" id="SM00382"/>
    </source>
</evidence>
<dbReference type="Pfam" id="PF17867">
    <property type="entry name" value="AAA_lid_7"/>
    <property type="match status" value="1"/>
</dbReference>
<keyword evidence="7" id="KW-0143">Chaperone</keyword>
<keyword evidence="8" id="KW-0539">Nucleus</keyword>
<dbReference type="FunFam" id="3.40.50.300:FF:000142">
    <property type="entry name" value="Midasin"/>
    <property type="match status" value="1"/>
</dbReference>
<dbReference type="GO" id="GO:0005524">
    <property type="term" value="F:ATP binding"/>
    <property type="evidence" value="ECO:0007669"/>
    <property type="project" value="UniProtKB-KW"/>
</dbReference>
<dbReference type="PANTHER" id="PTHR48103:SF2">
    <property type="entry name" value="MIDASIN"/>
    <property type="match status" value="1"/>
</dbReference>
<dbReference type="GO" id="GO:0000027">
    <property type="term" value="P:ribosomal large subunit assembly"/>
    <property type="evidence" value="ECO:0007669"/>
    <property type="project" value="TreeGrafter"/>
</dbReference>
<proteinExistence type="inferred from homology"/>
<keyword evidence="5" id="KW-0547">Nucleotide-binding</keyword>
<dbReference type="Gene3D" id="3.40.50.300">
    <property type="entry name" value="P-loop containing nucleotide triphosphate hydrolases"/>
    <property type="match status" value="3"/>
</dbReference>
<dbReference type="VEuPathDB" id="VectorBase:GPPI040114"/>
<evidence type="ECO:0000256" key="8">
    <source>
        <dbReference type="ARBA" id="ARBA00023242"/>
    </source>
</evidence>
<protein>
    <recommendedName>
        <fullName evidence="4">Midasin</fullName>
    </recommendedName>
</protein>
<comment type="subcellular location">
    <subcellularLocation>
        <location evidence="1">Nucleus</location>
        <location evidence="1">Nucleolus</location>
    </subcellularLocation>
    <subcellularLocation>
        <location evidence="2">Nucleus</location>
        <location evidence="2">Nucleoplasm</location>
    </subcellularLocation>
</comment>
<reference evidence="10" key="2">
    <citation type="submission" date="2020-05" db="UniProtKB">
        <authorList>
            <consortium name="EnsemblMetazoa"/>
        </authorList>
    </citation>
    <scope>IDENTIFICATION</scope>
    <source>
        <strain evidence="10">IAEA</strain>
    </source>
</reference>
<dbReference type="PANTHER" id="PTHR48103">
    <property type="entry name" value="MIDASIN-RELATED"/>
    <property type="match status" value="1"/>
</dbReference>
<dbReference type="AlphaFoldDB" id="A0A1B0BTK7"/>
<name>A0A1B0BTK7_9MUSC</name>
<accession>A0A1B0BTK7</accession>
<dbReference type="SMART" id="SM00382">
    <property type="entry name" value="AAA"/>
    <property type="match status" value="2"/>
</dbReference>
<dbReference type="Pfam" id="PF07728">
    <property type="entry name" value="AAA_5"/>
    <property type="match status" value="2"/>
</dbReference>
<evidence type="ECO:0000256" key="5">
    <source>
        <dbReference type="ARBA" id="ARBA00022741"/>
    </source>
</evidence>
<dbReference type="EnsemblMetazoa" id="GPPI040114-RA">
    <property type="protein sequence ID" value="GPPI040114-PA"/>
    <property type="gene ID" value="GPPI040114"/>
</dbReference>
<organism evidence="10 11">
    <name type="scientific">Glossina palpalis gambiensis</name>
    <dbReference type="NCBI Taxonomy" id="67801"/>
    <lineage>
        <taxon>Eukaryota</taxon>
        <taxon>Metazoa</taxon>
        <taxon>Ecdysozoa</taxon>
        <taxon>Arthropoda</taxon>
        <taxon>Hexapoda</taxon>
        <taxon>Insecta</taxon>
        <taxon>Pterygota</taxon>
        <taxon>Neoptera</taxon>
        <taxon>Endopterygota</taxon>
        <taxon>Diptera</taxon>
        <taxon>Brachycera</taxon>
        <taxon>Muscomorpha</taxon>
        <taxon>Hippoboscoidea</taxon>
        <taxon>Glossinidae</taxon>
        <taxon>Glossina</taxon>
    </lineage>
</organism>
<evidence type="ECO:0000256" key="2">
    <source>
        <dbReference type="ARBA" id="ARBA00004642"/>
    </source>
</evidence>
<sequence>MKLMNSRANDLGKADKKPSSTFSFTRLASCMLERIAVCMQQVEHVLLVVETGVGKTSSVQYLAERTKHKLMVVNMNNQSDVSDLIGGFKPVDLSYVVLPLRSEFEFLFRHTFNATKNESFFSKFSICYNQGNFPVIVKLMLKIVNSVFEKAERNELRNKDLKLIPRWRCLKIKLQKLCNQLNKSINISFAFIPGSLVNCIKFGDWVLLDEINLASAETLECAVNSDKNVKLLGREGPKELQECSNYILTGSVRNNLKDLARIIFIGKFPVLLQGSTSAGKMSLIEYVAKRSGSYCLRINNHEQTDLQEYIGTYAANMSGKAMRQGYWIILDELNLASTEILEALNRVLDDNRELFIPETQAIVKAHPNFMLFATQNPPGALKMAQYIVEIVLFIRQKVEKFKFSIRDILAWANYIVNNNQLSFGEKAIFGLETIFLDALEMLSFESLKKIDELRSQIINEALNQAAKILKKHVTLEDLLEKRGTHVECVSHQKFGIKPFFVPVNTHSSVTADEHFLFDAPITKKNLFRLLSALTLKKPILLEGPPGVGKTSIVESIAQAIGFQIVRINLCEHTDLADLFGTKLPAEDNILYAAKDQESEVVQMGTFVCGDEPLLAALKSKNTWILLDELNLAPQSVLEGLNAILDHRGEVYLPELNKTFTLPEQTRIFACQNPLKQGGGRKGLPQSFLSRFTKVYLRKLTSEDLLHVINQRYESSFLDLKQRFIRSISQANNLGNCNLFDANEALKNNQPLKNCDSSDHTLTFNLALKMVRFSELLDRGLLAMEFGYKGGPYEINLHNILRWCGLLIHPETCYCPQPGKTFVECFDEFLLTIYERMKLVYYQRMRCTADKAFIRNAFDQVFKCDVDHLNSQRCGFVLGNLINQKIYLNGIVISRESANKTQSLHSLQGKQFSPLLLTSQREVLKHIVECVHMEKPVLICGPTDAGKTKVKVQLFKAILGGIEIAWMWRISTIAAIVGCFGDLRGSSNNDCRVIVLVVFVLF</sequence>
<dbReference type="EMBL" id="JXJN01020214">
    <property type="status" value="NOT_ANNOTATED_CDS"/>
    <property type="molecule type" value="Genomic_DNA"/>
</dbReference>